<evidence type="ECO:0000313" key="3">
    <source>
        <dbReference type="EMBL" id="SBW25453.1"/>
    </source>
</evidence>
<dbReference type="Gene3D" id="3.40.50.1820">
    <property type="entry name" value="alpha/beta hydrolase"/>
    <property type="match status" value="1"/>
</dbReference>
<dbReference type="EMBL" id="FLUV01001903">
    <property type="protein sequence ID" value="SBW25453.1"/>
    <property type="molecule type" value="Genomic_DNA"/>
</dbReference>
<dbReference type="PANTHER" id="PTHR42776:SF27">
    <property type="entry name" value="DIPEPTIDYL PEPTIDASE FAMILY MEMBER 6"/>
    <property type="match status" value="1"/>
</dbReference>
<proteinExistence type="predicted"/>
<evidence type="ECO:0000256" key="1">
    <source>
        <dbReference type="ARBA" id="ARBA00022801"/>
    </source>
</evidence>
<dbReference type="PRINTS" id="PR00862">
    <property type="entry name" value="PROLIGOPTASE"/>
</dbReference>
<keyword evidence="4" id="KW-1185">Reference proteome</keyword>
<dbReference type="SUPFAM" id="SSF53474">
    <property type="entry name" value="alpha/beta-Hydrolases"/>
    <property type="match status" value="1"/>
</dbReference>
<organism evidence="3 4">
    <name type="scientific">Candidatus Protofrankia californiensis</name>
    <dbReference type="NCBI Taxonomy" id="1839754"/>
    <lineage>
        <taxon>Bacteria</taxon>
        <taxon>Bacillati</taxon>
        <taxon>Actinomycetota</taxon>
        <taxon>Actinomycetes</taxon>
        <taxon>Frankiales</taxon>
        <taxon>Frankiaceae</taxon>
        <taxon>Protofrankia</taxon>
    </lineage>
</organism>
<sequence>MLHRFAAHDGLELSGWLYRPYGQQAPHPTLLFFHGGPEAQERPVFNPLFQALVARGIAVFAPNVRGSTGYGRAFSDADNHRRRFDGIADVASCVRYLVDVGLGDGGRIGVAGRSYGGYLTLAALVTYPELFGVGVDICGMVDFASFYARTEPWIAGAAVTKYGDPVADADLLRELSPLHRMDRVSAPLLVVHGANDTNVPVSEAEQAVAAASARGVDCRYLLFEDEGHEIAGLANRTLFVRETVEWVGAHLLGSHLAGPALQASGAEPLTARADLHEVV</sequence>
<dbReference type="InterPro" id="IPR029058">
    <property type="entry name" value="AB_hydrolase_fold"/>
</dbReference>
<gene>
    <name evidence="3" type="ORF">FDG2_4557</name>
</gene>
<dbReference type="Pfam" id="PF00326">
    <property type="entry name" value="Peptidase_S9"/>
    <property type="match status" value="1"/>
</dbReference>
<feature type="domain" description="Peptidase S9 prolyl oligopeptidase catalytic" evidence="2">
    <location>
        <begin position="48"/>
        <end position="251"/>
    </location>
</feature>
<dbReference type="InterPro" id="IPR001375">
    <property type="entry name" value="Peptidase_S9_cat"/>
</dbReference>
<evidence type="ECO:0000259" key="2">
    <source>
        <dbReference type="Pfam" id="PF00326"/>
    </source>
</evidence>
<dbReference type="Proteomes" id="UP000199013">
    <property type="component" value="Unassembled WGS sequence"/>
</dbReference>
<keyword evidence="1" id="KW-0378">Hydrolase</keyword>
<dbReference type="PANTHER" id="PTHR42776">
    <property type="entry name" value="SERINE PEPTIDASE S9 FAMILY MEMBER"/>
    <property type="match status" value="1"/>
</dbReference>
<reference evidence="4" key="1">
    <citation type="submission" date="2016-02" db="EMBL/GenBank/DDBJ databases">
        <authorList>
            <person name="Wibberg D."/>
        </authorList>
    </citation>
    <scope>NUCLEOTIDE SEQUENCE [LARGE SCALE GENOMIC DNA]</scope>
</reference>
<name>A0A1C3P6K3_9ACTN</name>
<dbReference type="InterPro" id="IPR002470">
    <property type="entry name" value="Peptidase_S9A"/>
</dbReference>
<dbReference type="AlphaFoldDB" id="A0A1C3P6K3"/>
<evidence type="ECO:0000313" key="4">
    <source>
        <dbReference type="Proteomes" id="UP000199013"/>
    </source>
</evidence>
<accession>A0A1C3P6K3</accession>
<dbReference type="GO" id="GO:0006508">
    <property type="term" value="P:proteolysis"/>
    <property type="evidence" value="ECO:0007669"/>
    <property type="project" value="InterPro"/>
</dbReference>
<dbReference type="GO" id="GO:0004252">
    <property type="term" value="F:serine-type endopeptidase activity"/>
    <property type="evidence" value="ECO:0007669"/>
    <property type="project" value="InterPro"/>
</dbReference>
<protein>
    <submittedName>
        <fullName evidence="3">Peptidase S9 prolyl oligopeptidase</fullName>
    </submittedName>
</protein>